<reference evidence="3 4" key="1">
    <citation type="submission" date="2024-04" db="EMBL/GenBank/DDBJ databases">
        <title>draft genome sequnece of Paenibacillus filicis.</title>
        <authorList>
            <person name="Kim D.-U."/>
        </authorList>
    </citation>
    <scope>NUCLEOTIDE SEQUENCE [LARGE SCALE GENOMIC DNA]</scope>
    <source>
        <strain evidence="3 4">KACC14197</strain>
    </source>
</reference>
<dbReference type="Proteomes" id="UP001469365">
    <property type="component" value="Unassembled WGS sequence"/>
</dbReference>
<dbReference type="InterPro" id="IPR036073">
    <property type="entry name" value="Desulfoferrodoxin_Fe-bd_dom_sf"/>
</dbReference>
<dbReference type="EMBL" id="JBBPCC010000009">
    <property type="protein sequence ID" value="MEK8129336.1"/>
    <property type="molecule type" value="Genomic_DNA"/>
</dbReference>
<comment type="caution">
    <text evidence="3">The sequence shown here is derived from an EMBL/GenBank/DDBJ whole genome shotgun (WGS) entry which is preliminary data.</text>
</comment>
<dbReference type="SUPFAM" id="SSF49367">
    <property type="entry name" value="Superoxide reductase-like"/>
    <property type="match status" value="1"/>
</dbReference>
<dbReference type="SMART" id="SM00530">
    <property type="entry name" value="HTH_XRE"/>
    <property type="match status" value="1"/>
</dbReference>
<organism evidence="3 4">
    <name type="scientific">Paenibacillus filicis</name>
    <dbReference type="NCBI Taxonomy" id="669464"/>
    <lineage>
        <taxon>Bacteria</taxon>
        <taxon>Bacillati</taxon>
        <taxon>Bacillota</taxon>
        <taxon>Bacilli</taxon>
        <taxon>Bacillales</taxon>
        <taxon>Paenibacillaceae</taxon>
        <taxon>Paenibacillus</taxon>
    </lineage>
</organism>
<proteinExistence type="predicted"/>
<dbReference type="Gene3D" id="2.60.40.730">
    <property type="entry name" value="SOR catalytic domain"/>
    <property type="match status" value="1"/>
</dbReference>
<dbReference type="InterPro" id="IPR001387">
    <property type="entry name" value="Cro/C1-type_HTH"/>
</dbReference>
<dbReference type="PROSITE" id="PS50943">
    <property type="entry name" value="HTH_CROC1"/>
    <property type="match status" value="1"/>
</dbReference>
<name>A0ABU9DKE8_9BACL</name>
<dbReference type="CDD" id="cd00093">
    <property type="entry name" value="HTH_XRE"/>
    <property type="match status" value="1"/>
</dbReference>
<dbReference type="Pfam" id="PF01880">
    <property type="entry name" value="Desulfoferrodox"/>
    <property type="match status" value="1"/>
</dbReference>
<evidence type="ECO:0000313" key="4">
    <source>
        <dbReference type="Proteomes" id="UP001469365"/>
    </source>
</evidence>
<dbReference type="InterPro" id="IPR010982">
    <property type="entry name" value="Lambda_DNA-bd_dom_sf"/>
</dbReference>
<dbReference type="Pfam" id="PF01381">
    <property type="entry name" value="HTH_3"/>
    <property type="match status" value="1"/>
</dbReference>
<keyword evidence="4" id="KW-1185">Reference proteome</keyword>
<gene>
    <name evidence="3" type="ORF">WMW72_15625</name>
</gene>
<dbReference type="PANTHER" id="PTHR46558:SF11">
    <property type="entry name" value="HTH-TYPE TRANSCRIPTIONAL REGULATOR XRE"/>
    <property type="match status" value="1"/>
</dbReference>
<evidence type="ECO:0000313" key="3">
    <source>
        <dbReference type="EMBL" id="MEK8129336.1"/>
    </source>
</evidence>
<dbReference type="PANTHER" id="PTHR46558">
    <property type="entry name" value="TRACRIPTIONAL REGULATORY PROTEIN-RELATED-RELATED"/>
    <property type="match status" value="1"/>
</dbReference>
<dbReference type="Gene3D" id="1.10.260.40">
    <property type="entry name" value="lambda repressor-like DNA-binding domains"/>
    <property type="match status" value="1"/>
</dbReference>
<protein>
    <submittedName>
        <fullName evidence="3">Helix-turn-helix domain-containing protein</fullName>
    </submittedName>
</protein>
<feature type="domain" description="HTH cro/C1-type" evidence="2">
    <location>
        <begin position="13"/>
        <end position="67"/>
    </location>
</feature>
<evidence type="ECO:0000259" key="2">
    <source>
        <dbReference type="PROSITE" id="PS50943"/>
    </source>
</evidence>
<dbReference type="InterPro" id="IPR002742">
    <property type="entry name" value="Desulfoferrodoxin_Fe-bd_dom"/>
</dbReference>
<keyword evidence="1" id="KW-0238">DNA-binding</keyword>
<dbReference type="SUPFAM" id="SSF47413">
    <property type="entry name" value="lambda repressor-like DNA-binding domains"/>
    <property type="match status" value="1"/>
</dbReference>
<accession>A0ABU9DKE8</accession>
<sequence>MDHVDCHKVGRLIHSLRIEKNMTQRNLADLMHISDKTISKWERGLGCPDVSLLSELSNILGVNIEKILLGDLDPNEQDKGNMKKLNFYACPGCGNVTTSMGAMGISCCGRILEPLLAQPENDEHEITVHAIEDDHFVTIQHEMSRDHYISFVAYVSYDRLMFVKLYPEQAAELRFPNMQGGTLYAYCNRHGLWKHEIIKHGARRVS</sequence>
<evidence type="ECO:0000256" key="1">
    <source>
        <dbReference type="ARBA" id="ARBA00023125"/>
    </source>
</evidence>